<evidence type="ECO:0000313" key="4">
    <source>
        <dbReference type="Proteomes" id="UP000574317"/>
    </source>
</evidence>
<dbReference type="EMBL" id="JAAOAO010001068">
    <property type="protein sequence ID" value="KAF5529246.1"/>
    <property type="molecule type" value="Genomic_DNA"/>
</dbReference>
<dbReference type="InterPro" id="IPR046341">
    <property type="entry name" value="SET_dom_sf"/>
</dbReference>
<dbReference type="Proteomes" id="UP000574317">
    <property type="component" value="Unassembled WGS sequence"/>
</dbReference>
<dbReference type="InterPro" id="IPR011990">
    <property type="entry name" value="TPR-like_helical_dom_sf"/>
</dbReference>
<dbReference type="PANTHER" id="PTHR47643">
    <property type="entry name" value="TPR DOMAIN PROTEIN (AFU_ORTHOLOGUE AFUA_5G12710)"/>
    <property type="match status" value="1"/>
</dbReference>
<dbReference type="InterPro" id="IPR053209">
    <property type="entry name" value="Gramillin-biosynth_MTr"/>
</dbReference>
<keyword evidence="4" id="KW-1185">Reference proteome</keyword>
<gene>
    <name evidence="3" type="ORF">FNAPI_13944</name>
</gene>
<dbReference type="AlphaFoldDB" id="A0A8H5I7M6"/>
<feature type="domain" description="SET" evidence="2">
    <location>
        <begin position="356"/>
        <end position="553"/>
    </location>
</feature>
<accession>A0A8H5I7M6</accession>
<comment type="caution">
    <text evidence="3">The sequence shown here is derived from an EMBL/GenBank/DDBJ whole genome shotgun (WGS) entry which is preliminary data.</text>
</comment>
<evidence type="ECO:0000256" key="1">
    <source>
        <dbReference type="SAM" id="Coils"/>
    </source>
</evidence>
<sequence length="764" mass="86394">MTTTNTASKTDMELGSEDRYAALLKDLKPDMIKAALSKGQLVTDHPDPEALAEAFRLESTKNKGTPGKKPAYVTLIPDPFEPCLIPEKDLELIPISDMRLQTHHRGKKVLLRAKTAPTRAAAITTIVEDQEGTAVLLSLYQLLHVDLLTIRHPAQGSVAILKDPFFEQIAEDSYSLQVYHPSDIIWLEDHDERIPEQWRIHGEIKSSAEYRAEGEELANKEHWLPALHSYNLAIDTAVSLDDKRQAHLGRSEVNLQLDRPYQAFRDAIDGDHPTDCTEESLLLQARAFYTLGDFEECLQKLRVLTVLFPKSVLGLSLKSTVSKRIKEQEDGEYAFEDMLVEAQERPPLIDCATFSSLIEIRDAPGRGKGLFLTKDVSAGDLVLCEKAFSYCFMDKTSHKSFPVLANVPREEAKGGGAVLLWAQVTEKLYHSPEHVDAIQELFHGDHKKLKVTKCDECPVVDGLMVERIIHYNAVNTPKTTSNDFETRVFCKKETDLEIDNMDSKYSTSGIWLLASRINHSCVSNCRRSFIGDMQIIRATQDMSAGTELLLSYRAPITFESYEEVQKRLSTWGFKCACDICKTRSKENKATLEKRRKIYNEALELLKTEVLQFNFAKARTLLKQLENTYKGKSANKVRLELAEICFAMGDRYTESVMPADFVKMSVKSLESLGFIIVAFVPGQKPDDYRFEVKKWGISTNYVVYLFLNLAHMYGIVSRQLSIKVFNYAIISYRMLIGEVVSMPRLLPDAAEHFNSIVHTALNARS</sequence>
<dbReference type="Pfam" id="PF00856">
    <property type="entry name" value="SET"/>
    <property type="match status" value="1"/>
</dbReference>
<feature type="coiled-coil region" evidence="1">
    <location>
        <begin position="588"/>
        <end position="641"/>
    </location>
</feature>
<dbReference type="PANTHER" id="PTHR47643:SF2">
    <property type="entry name" value="TPR DOMAIN PROTEIN (AFU_ORTHOLOGUE AFUA_5G12710)"/>
    <property type="match status" value="1"/>
</dbReference>
<dbReference type="SMART" id="SM00317">
    <property type="entry name" value="SET"/>
    <property type="match status" value="1"/>
</dbReference>
<dbReference type="SUPFAM" id="SSF82199">
    <property type="entry name" value="SET domain"/>
    <property type="match status" value="1"/>
</dbReference>
<name>A0A8H5I7M6_9HYPO</name>
<reference evidence="3 4" key="1">
    <citation type="submission" date="2020-05" db="EMBL/GenBank/DDBJ databases">
        <title>Identification and distribution of gene clusters putatively required for synthesis of sphingolipid metabolism inhibitors in phylogenetically diverse species of the filamentous fungus Fusarium.</title>
        <authorList>
            <person name="Kim H.-S."/>
            <person name="Busman M."/>
            <person name="Brown D.W."/>
            <person name="Divon H."/>
            <person name="Uhlig S."/>
            <person name="Proctor R.H."/>
        </authorList>
    </citation>
    <scope>NUCLEOTIDE SEQUENCE [LARGE SCALE GENOMIC DNA]</scope>
    <source>
        <strain evidence="3 4">NRRL 25196</strain>
    </source>
</reference>
<protein>
    <submittedName>
        <fullName evidence="3">Unc-45 like b</fullName>
    </submittedName>
</protein>
<dbReference type="SUPFAM" id="SSF48452">
    <property type="entry name" value="TPR-like"/>
    <property type="match status" value="1"/>
</dbReference>
<dbReference type="Gene3D" id="1.25.40.10">
    <property type="entry name" value="Tetratricopeptide repeat domain"/>
    <property type="match status" value="1"/>
</dbReference>
<evidence type="ECO:0000259" key="2">
    <source>
        <dbReference type="PROSITE" id="PS50280"/>
    </source>
</evidence>
<evidence type="ECO:0000313" key="3">
    <source>
        <dbReference type="EMBL" id="KAF5529246.1"/>
    </source>
</evidence>
<organism evidence="3 4">
    <name type="scientific">Fusarium napiforme</name>
    <dbReference type="NCBI Taxonomy" id="42672"/>
    <lineage>
        <taxon>Eukaryota</taxon>
        <taxon>Fungi</taxon>
        <taxon>Dikarya</taxon>
        <taxon>Ascomycota</taxon>
        <taxon>Pezizomycotina</taxon>
        <taxon>Sordariomycetes</taxon>
        <taxon>Hypocreomycetidae</taxon>
        <taxon>Hypocreales</taxon>
        <taxon>Nectriaceae</taxon>
        <taxon>Fusarium</taxon>
        <taxon>Fusarium fujikuroi species complex</taxon>
    </lineage>
</organism>
<dbReference type="Gene3D" id="2.170.270.10">
    <property type="entry name" value="SET domain"/>
    <property type="match status" value="1"/>
</dbReference>
<dbReference type="InterPro" id="IPR001214">
    <property type="entry name" value="SET_dom"/>
</dbReference>
<dbReference type="CDD" id="cd20071">
    <property type="entry name" value="SET_SMYD"/>
    <property type="match status" value="1"/>
</dbReference>
<dbReference type="PROSITE" id="PS50280">
    <property type="entry name" value="SET"/>
    <property type="match status" value="1"/>
</dbReference>
<proteinExistence type="predicted"/>
<keyword evidence="1" id="KW-0175">Coiled coil</keyword>